<dbReference type="InterPro" id="IPR051380">
    <property type="entry name" value="pH-response_reg_palI/RIM9"/>
</dbReference>
<evidence type="ECO:0008006" key="5">
    <source>
        <dbReference type="Google" id="ProtNLM"/>
    </source>
</evidence>
<organism evidence="3 4">
    <name type="scientific">Wickerhamomyces mucosus</name>
    <dbReference type="NCBI Taxonomy" id="1378264"/>
    <lineage>
        <taxon>Eukaryota</taxon>
        <taxon>Fungi</taxon>
        <taxon>Dikarya</taxon>
        <taxon>Ascomycota</taxon>
        <taxon>Saccharomycotina</taxon>
        <taxon>Saccharomycetes</taxon>
        <taxon>Phaffomycetales</taxon>
        <taxon>Wickerhamomycetaceae</taxon>
        <taxon>Wickerhamomyces</taxon>
    </lineage>
</organism>
<reference evidence="3" key="1">
    <citation type="journal article" date="2021" name="Open Biol.">
        <title>Shared evolutionary footprints suggest mitochondrial oxidative damage underlies multiple complex I losses in fungi.</title>
        <authorList>
            <person name="Schikora-Tamarit M.A."/>
            <person name="Marcet-Houben M."/>
            <person name="Nosek J."/>
            <person name="Gabaldon T."/>
        </authorList>
    </citation>
    <scope>NUCLEOTIDE SEQUENCE</scope>
    <source>
        <strain evidence="3">CBS6341</strain>
    </source>
</reference>
<feature type="transmembrane region" description="Helical" evidence="2">
    <location>
        <begin position="6"/>
        <end position="27"/>
    </location>
</feature>
<evidence type="ECO:0000313" key="3">
    <source>
        <dbReference type="EMBL" id="KAH3671780.1"/>
    </source>
</evidence>
<feature type="compositionally biased region" description="Polar residues" evidence="1">
    <location>
        <begin position="330"/>
        <end position="347"/>
    </location>
</feature>
<proteinExistence type="predicted"/>
<dbReference type="InterPro" id="IPR009571">
    <property type="entry name" value="SUR7/Rim9-like_fungi"/>
</dbReference>
<keyword evidence="4" id="KW-1185">Reference proteome</keyword>
<dbReference type="GO" id="GO:0032153">
    <property type="term" value="C:cell division site"/>
    <property type="evidence" value="ECO:0007669"/>
    <property type="project" value="TreeGrafter"/>
</dbReference>
<feature type="transmembrane region" description="Helical" evidence="2">
    <location>
        <begin position="88"/>
        <end position="108"/>
    </location>
</feature>
<sequence length="589" mass="66798">MGLLFGGSTAIFILSLISLAFLIIASLTPPVSSGFGLAEYDNIIYGALGYFNIETNSFTIGKPFYSIDDLTNSSNNDWKFDSNIRDKLVKFLIVIPIAGFLTLLNLFVNFLAHFKSIGYSKISNIFNLFISLLAFLSSGIAIVITFLLFYPHIKWPSWLLIPASVFNLINIPLSFFVLKVNSDYNDNNDDDQDFDENDQFVGNLTDLTVNDEFKHINNFPNNNINNDSISNKSNHLISTKILTHDSNSINEKISLNDYSKDYNNGNKFNNNYKQSNRIFEEGSANLIPSQNYAQKTNEAVTESPTFEPQSIDIESNNNIHNNHGLKNNNSSPTIPNLEPSNDLNPNKSSSIYNSPPVIISNNNNNNGSNINEYDFESNDYGNDNGIDTGSDFTSISQRPANYYQPFNQQQNGLNKQKLQQIQPQSQQQQQQQQYQPQSQLQQQQYQPQSQLQQQQYQPQPHQPYQAQHYQPQIQPQQYQPQQYQLQPQQYQPQHYQLQPQPQQFHAQPQQPQPPTQQQAPRKDTSAILLNANPDFQVNGPAFQKPNGNKKPLQQQLSGGGYKPAYKRGQANAKNLVAASSHSDSPYNFR</sequence>
<keyword evidence="2" id="KW-0472">Membrane</keyword>
<evidence type="ECO:0000313" key="4">
    <source>
        <dbReference type="Proteomes" id="UP000769528"/>
    </source>
</evidence>
<dbReference type="Proteomes" id="UP000769528">
    <property type="component" value="Unassembled WGS sequence"/>
</dbReference>
<feature type="region of interest" description="Disordered" evidence="1">
    <location>
        <begin position="295"/>
        <end position="397"/>
    </location>
</feature>
<feature type="region of interest" description="Disordered" evidence="1">
    <location>
        <begin position="411"/>
        <end position="567"/>
    </location>
</feature>
<evidence type="ECO:0000256" key="1">
    <source>
        <dbReference type="SAM" id="MobiDB-lite"/>
    </source>
</evidence>
<feature type="compositionally biased region" description="Polar residues" evidence="1">
    <location>
        <begin position="379"/>
        <end position="397"/>
    </location>
</feature>
<accession>A0A9P8TAX4</accession>
<comment type="caution">
    <text evidence="3">The sequence shown here is derived from an EMBL/GenBank/DDBJ whole genome shotgun (WGS) entry which is preliminary data.</text>
</comment>
<dbReference type="AlphaFoldDB" id="A0A9P8TAX4"/>
<protein>
    <recommendedName>
        <fullName evidence="5">Pali-domain-containing protein</fullName>
    </recommendedName>
</protein>
<feature type="compositionally biased region" description="Low complexity" evidence="1">
    <location>
        <begin position="316"/>
        <end position="329"/>
    </location>
</feature>
<feature type="transmembrane region" description="Helical" evidence="2">
    <location>
        <begin position="157"/>
        <end position="178"/>
    </location>
</feature>
<dbReference type="GO" id="GO:0035838">
    <property type="term" value="C:growing cell tip"/>
    <property type="evidence" value="ECO:0007669"/>
    <property type="project" value="TreeGrafter"/>
</dbReference>
<feature type="compositionally biased region" description="Low complexity" evidence="1">
    <location>
        <begin position="411"/>
        <end position="519"/>
    </location>
</feature>
<dbReference type="EMBL" id="JAEUBF010001267">
    <property type="protein sequence ID" value="KAH3671780.1"/>
    <property type="molecule type" value="Genomic_DNA"/>
</dbReference>
<dbReference type="PANTHER" id="PTHR28013:SF8">
    <property type="entry name" value="AEL027WP"/>
    <property type="match status" value="1"/>
</dbReference>
<feature type="transmembrane region" description="Helical" evidence="2">
    <location>
        <begin position="128"/>
        <end position="150"/>
    </location>
</feature>
<reference evidence="3" key="2">
    <citation type="submission" date="2021-01" db="EMBL/GenBank/DDBJ databases">
        <authorList>
            <person name="Schikora-Tamarit M.A."/>
        </authorList>
    </citation>
    <scope>NUCLEOTIDE SEQUENCE</scope>
    <source>
        <strain evidence="3">CBS6341</strain>
    </source>
</reference>
<dbReference type="OrthoDB" id="2354757at2759"/>
<dbReference type="GO" id="GO:0005886">
    <property type="term" value="C:plasma membrane"/>
    <property type="evidence" value="ECO:0007669"/>
    <property type="project" value="InterPro"/>
</dbReference>
<keyword evidence="2" id="KW-1133">Transmembrane helix</keyword>
<gene>
    <name evidence="3" type="ORF">WICMUC_004571</name>
</gene>
<dbReference type="PANTHER" id="PTHR28013">
    <property type="entry name" value="PROTEIN DCV1-RELATED"/>
    <property type="match status" value="1"/>
</dbReference>
<dbReference type="Pfam" id="PF06687">
    <property type="entry name" value="SUR7"/>
    <property type="match status" value="1"/>
</dbReference>
<name>A0A9P8TAX4_9ASCO</name>
<feature type="compositionally biased region" description="Polar residues" evidence="1">
    <location>
        <begin position="295"/>
        <end position="315"/>
    </location>
</feature>
<keyword evidence="2" id="KW-0812">Transmembrane</keyword>
<evidence type="ECO:0000256" key="2">
    <source>
        <dbReference type="SAM" id="Phobius"/>
    </source>
</evidence>
<feature type="compositionally biased region" description="Low complexity" evidence="1">
    <location>
        <begin position="348"/>
        <end position="371"/>
    </location>
</feature>